<name>A0A1N7M580_9BACT</name>
<evidence type="ECO:0000259" key="1">
    <source>
        <dbReference type="Pfam" id="PF01551"/>
    </source>
</evidence>
<evidence type="ECO:0000313" key="2">
    <source>
        <dbReference type="EMBL" id="SIS81244.1"/>
    </source>
</evidence>
<evidence type="ECO:0000313" key="3">
    <source>
        <dbReference type="Proteomes" id="UP000186917"/>
    </source>
</evidence>
<feature type="domain" description="M23ase beta-sheet core" evidence="1">
    <location>
        <begin position="133"/>
        <end position="174"/>
    </location>
</feature>
<dbReference type="PANTHER" id="PTHR21666">
    <property type="entry name" value="PEPTIDASE-RELATED"/>
    <property type="match status" value="1"/>
</dbReference>
<accession>A0A1N7M580</accession>
<reference evidence="3" key="1">
    <citation type="submission" date="2017-01" db="EMBL/GenBank/DDBJ databases">
        <authorList>
            <person name="Varghese N."/>
            <person name="Submissions S."/>
        </authorList>
    </citation>
    <scope>NUCLEOTIDE SEQUENCE [LARGE SCALE GENOMIC DNA]</scope>
    <source>
        <strain evidence="3">DSM 21054</strain>
    </source>
</reference>
<dbReference type="Proteomes" id="UP000186917">
    <property type="component" value="Unassembled WGS sequence"/>
</dbReference>
<dbReference type="CDD" id="cd12797">
    <property type="entry name" value="M23_peptidase"/>
    <property type="match status" value="1"/>
</dbReference>
<dbReference type="InterPro" id="IPR013783">
    <property type="entry name" value="Ig-like_fold"/>
</dbReference>
<dbReference type="Gene3D" id="2.60.40.10">
    <property type="entry name" value="Immunoglobulins"/>
    <property type="match status" value="1"/>
</dbReference>
<dbReference type="Gene3D" id="2.70.70.10">
    <property type="entry name" value="Glucose Permease (Domain IIA)"/>
    <property type="match status" value="1"/>
</dbReference>
<dbReference type="InterPro" id="IPR050570">
    <property type="entry name" value="Cell_wall_metabolism_enzyme"/>
</dbReference>
<dbReference type="Pfam" id="PF01551">
    <property type="entry name" value="Peptidase_M23"/>
    <property type="match status" value="2"/>
</dbReference>
<dbReference type="AlphaFoldDB" id="A0A1N7M580"/>
<dbReference type="InterPro" id="IPR016047">
    <property type="entry name" value="M23ase_b-sheet_dom"/>
</dbReference>
<gene>
    <name evidence="2" type="ORF">SAMN05421788_1011363</name>
</gene>
<dbReference type="InterPro" id="IPR011055">
    <property type="entry name" value="Dup_hybrid_motif"/>
</dbReference>
<dbReference type="GO" id="GO:0004222">
    <property type="term" value="F:metalloendopeptidase activity"/>
    <property type="evidence" value="ECO:0007669"/>
    <property type="project" value="TreeGrafter"/>
</dbReference>
<sequence>MPKPLFFLVLLVSNLRIQAQSATVFPQEYFRNPLGVPIQLSANFGEIRKDHFHMGLDIRTKQRENLPVYAAAGGFISRISIQRYGYGKAIYIQHPNGFTTVYGHLNGYYDTLSHYIIQKQYTDKQWEQDITFSPGQFPVEKGQFIAWSGNTGSSGGPHLHFEIRDTRTGKNLNPLLFGMEVEDNIPPVLEGLYWFDRRYSTYQTSPKPIAIVNNKGSYQLKGGGDTLHIGSPRISFGVRAEDRTNSSSFLFGIYEAGLWMDDSLRCYFQVNNFSYPDSRYVNGSIDYATFLHTGKGIQHLSRLPGNELSIYNTDDNNGVISLTDTLPHTVRILLKDVEGNSTVMQYMVRYDSTLQEDLFFTMNSVAVPPNQPYNINEQEVKASFDAFAFYDIVPFVLGQQPRQQWPQASSQALLHNENVPVHDMYTVQLPLQPVAANYTDRLVMQLQSGRYRLYQKAQPASNGWFSGSFNRLGNVQLLVDTVPPSITPIGWKDNQVFTTQSSIRVRCSDNIDEVRNFNAYLDGQWILFTHSTYDYIYTFDEHCTLGEHVLSVSVQDLAGNTSVREFNFIKKEPNGNNKRRK</sequence>
<organism evidence="2 3">
    <name type="scientific">Filimonas lacunae</name>
    <dbReference type="NCBI Taxonomy" id="477680"/>
    <lineage>
        <taxon>Bacteria</taxon>
        <taxon>Pseudomonadati</taxon>
        <taxon>Bacteroidota</taxon>
        <taxon>Chitinophagia</taxon>
        <taxon>Chitinophagales</taxon>
        <taxon>Chitinophagaceae</taxon>
        <taxon>Filimonas</taxon>
    </lineage>
</organism>
<dbReference type="OrthoDB" id="9810477at2"/>
<proteinExistence type="predicted"/>
<protein>
    <submittedName>
        <fullName evidence="2">Peptidase family M23</fullName>
    </submittedName>
</protein>
<dbReference type="SUPFAM" id="SSF51261">
    <property type="entry name" value="Duplicated hybrid motif"/>
    <property type="match status" value="1"/>
</dbReference>
<dbReference type="EMBL" id="FTOR01000001">
    <property type="protein sequence ID" value="SIS81244.1"/>
    <property type="molecule type" value="Genomic_DNA"/>
</dbReference>
<dbReference type="STRING" id="477680.SAMN05421788_1011363"/>
<keyword evidence="3" id="KW-1185">Reference proteome</keyword>
<dbReference type="PANTHER" id="PTHR21666:SF270">
    <property type="entry name" value="MUREIN HYDROLASE ACTIVATOR ENVC"/>
    <property type="match status" value="1"/>
</dbReference>
<dbReference type="RefSeq" id="WP_076376884.1">
    <property type="nucleotide sequence ID" value="NZ_AP017422.1"/>
</dbReference>
<feature type="domain" description="M23ase beta-sheet core" evidence="1">
    <location>
        <begin position="52"/>
        <end position="107"/>
    </location>
</feature>